<dbReference type="GO" id="GO:0003676">
    <property type="term" value="F:nucleic acid binding"/>
    <property type="evidence" value="ECO:0007669"/>
    <property type="project" value="InterPro"/>
</dbReference>
<dbReference type="Proteomes" id="UP000037729">
    <property type="component" value="Unassembled WGS sequence"/>
</dbReference>
<dbReference type="RefSeq" id="WP_053969676.1">
    <property type="nucleotide sequence ID" value="NZ_LIUF01000015.1"/>
</dbReference>
<dbReference type="SUPFAM" id="SSF53098">
    <property type="entry name" value="Ribonuclease H-like"/>
    <property type="match status" value="1"/>
</dbReference>
<proteinExistence type="predicted"/>
<name>A0A0M9AI31_9EURY</name>
<reference evidence="1 2" key="1">
    <citation type="submission" date="2015-08" db="EMBL/GenBank/DDBJ databases">
        <title>Genomes of Isolates from Cabo Rojo, PR.</title>
        <authorList>
            <person name="Sanchez-Nieves R.L."/>
            <person name="Montalvo-Rodriguez R."/>
        </authorList>
    </citation>
    <scope>NUCLEOTIDE SEQUENCE [LARGE SCALE GENOMIC DNA]</scope>
    <source>
        <strain evidence="1 2">SL3</strain>
    </source>
</reference>
<dbReference type="OrthoDB" id="318070at2157"/>
<sequence>MTDLKTVAFDIETTGFATTDRLTVVGFDAAISSRVFLNLGGCTSPPELEQRLNEELETPITLSVHDSEAALLKAMTAFVDATLADQEYKLIAYNGDTWNGGFDLPFLRTRLTTHNLGWPFAELPYVEVLDVFESRFNTTEDTLDGVYEELIGAGLGDVDPFADSAEAVTAWENGAFEQLVLHNVADIRRTRALMELAERYCSKSDFPMKSLDPVSNPI</sequence>
<dbReference type="STRING" id="1705562.AMS69_19415"/>
<dbReference type="Gene3D" id="3.30.420.10">
    <property type="entry name" value="Ribonuclease H-like superfamily/Ribonuclease H"/>
    <property type="match status" value="1"/>
</dbReference>
<evidence type="ECO:0000313" key="1">
    <source>
        <dbReference type="EMBL" id="KOX91295.1"/>
    </source>
</evidence>
<dbReference type="PATRIC" id="fig|1705562.3.peg.3651"/>
<comment type="caution">
    <text evidence="1">The sequence shown here is derived from an EMBL/GenBank/DDBJ whole genome shotgun (WGS) entry which is preliminary data.</text>
</comment>
<dbReference type="InterPro" id="IPR036397">
    <property type="entry name" value="RNaseH_sf"/>
</dbReference>
<accession>A0A0M9AI31</accession>
<dbReference type="EMBL" id="LIUF01000015">
    <property type="protein sequence ID" value="KOX91295.1"/>
    <property type="molecule type" value="Genomic_DNA"/>
</dbReference>
<protein>
    <submittedName>
        <fullName evidence="1">Uncharacterized protein</fullName>
    </submittedName>
</protein>
<keyword evidence="2" id="KW-1185">Reference proteome</keyword>
<dbReference type="AlphaFoldDB" id="A0A0M9AI31"/>
<organism evidence="1 2">
    <name type="scientific">Haloarcula rubripromontorii</name>
    <dbReference type="NCBI Taxonomy" id="1705562"/>
    <lineage>
        <taxon>Archaea</taxon>
        <taxon>Methanobacteriati</taxon>
        <taxon>Methanobacteriota</taxon>
        <taxon>Stenosarchaea group</taxon>
        <taxon>Halobacteria</taxon>
        <taxon>Halobacteriales</taxon>
        <taxon>Haloarculaceae</taxon>
        <taxon>Haloarcula</taxon>
    </lineage>
</organism>
<evidence type="ECO:0000313" key="2">
    <source>
        <dbReference type="Proteomes" id="UP000037729"/>
    </source>
</evidence>
<gene>
    <name evidence="1" type="ORF">AMS69_19415</name>
</gene>
<dbReference type="InterPro" id="IPR012337">
    <property type="entry name" value="RNaseH-like_sf"/>
</dbReference>